<dbReference type="PANTHER" id="PTHR12944:SF2">
    <property type="entry name" value="O-PHOSPHOSERYL-TRNA(SEC) SELENIUM TRANSFERASE"/>
    <property type="match status" value="1"/>
</dbReference>
<evidence type="ECO:0000256" key="4">
    <source>
        <dbReference type="ARBA" id="ARBA00007037"/>
    </source>
</evidence>
<dbReference type="SUPFAM" id="SSF53383">
    <property type="entry name" value="PLP-dependent transferases"/>
    <property type="match status" value="1"/>
</dbReference>
<evidence type="ECO:0000256" key="9">
    <source>
        <dbReference type="ARBA" id="ARBA00022884"/>
    </source>
</evidence>
<evidence type="ECO:0000256" key="2">
    <source>
        <dbReference type="ARBA" id="ARBA00002552"/>
    </source>
</evidence>
<dbReference type="GO" id="GO:0001514">
    <property type="term" value="P:selenocysteine incorporation"/>
    <property type="evidence" value="ECO:0007669"/>
    <property type="project" value="TreeGrafter"/>
</dbReference>
<evidence type="ECO:0000256" key="12">
    <source>
        <dbReference type="ARBA" id="ARBA00023266"/>
    </source>
</evidence>
<feature type="site" description="May act as a substrate filter by repelling compounds with a negatively charged alpha-carboxylate" evidence="20">
    <location>
        <position position="68"/>
    </location>
</feature>
<comment type="subcellular location">
    <subcellularLocation>
        <location evidence="18">Cytoplasm</location>
    </subcellularLocation>
</comment>
<evidence type="ECO:0000256" key="11">
    <source>
        <dbReference type="ARBA" id="ARBA00022917"/>
    </source>
</evidence>
<reference evidence="21" key="1">
    <citation type="submission" date="2014-07" db="EMBL/GenBank/DDBJ databases">
        <authorList>
            <person name="Martin A.A"/>
            <person name="De Silva N."/>
        </authorList>
    </citation>
    <scope>NUCLEOTIDE SEQUENCE</scope>
</reference>
<feature type="binding site" evidence="19">
    <location>
        <position position="407"/>
    </location>
    <ligand>
        <name>tRNA</name>
        <dbReference type="ChEBI" id="CHEBI:17843"/>
    </ligand>
</feature>
<dbReference type="NCBIfam" id="TIGR03531">
    <property type="entry name" value="selenium_SpcS"/>
    <property type="match status" value="1"/>
</dbReference>
<dbReference type="STRING" id="75913.A0A0K0G063"/>
<feature type="binding site" evidence="19">
    <location>
        <position position="99"/>
    </location>
    <ligand>
        <name>substrate</name>
    </ligand>
</feature>
<evidence type="ECO:0000256" key="20">
    <source>
        <dbReference type="PIRSR" id="PIRSR017689-50"/>
    </source>
</evidence>
<reference evidence="22" key="2">
    <citation type="submission" date="2015-08" db="UniProtKB">
        <authorList>
            <consortium name="WormBaseParasite"/>
        </authorList>
    </citation>
    <scope>IDENTIFICATION</scope>
</reference>
<keyword evidence="21" id="KW-1185">Reference proteome</keyword>
<comment type="subunit">
    <text evidence="13">Homotetramer formed by a catalytic dimer and a non-catalytic dimer serving as a binding platform that orients tRNASec for catalysis. Each tetramer binds the CCA ends of two tRNAs which point to the active sites of the catalytic dimer.</text>
</comment>
<feature type="modified residue" description="N6-(pyridoxal phosphate)lysine" evidence="20">
    <location>
        <position position="290"/>
    </location>
</feature>
<dbReference type="InterPro" id="IPR008829">
    <property type="entry name" value="SepSecS/SepCysS"/>
</dbReference>
<comment type="catalytic activity">
    <reaction evidence="17 18">
        <text>O-phospho-L-seryl-tRNA(Sec) + selenophosphate + H2O = L-selenocysteinyl-tRNA(Sec) + 2 phosphate</text>
        <dbReference type="Rhea" id="RHEA:25041"/>
        <dbReference type="Rhea" id="RHEA-COMP:9743"/>
        <dbReference type="Rhea" id="RHEA-COMP:9947"/>
        <dbReference type="ChEBI" id="CHEBI:15377"/>
        <dbReference type="ChEBI" id="CHEBI:16144"/>
        <dbReference type="ChEBI" id="CHEBI:43474"/>
        <dbReference type="ChEBI" id="CHEBI:78551"/>
        <dbReference type="ChEBI" id="CHEBI:78573"/>
        <dbReference type="EC" id="2.9.1.2"/>
    </reaction>
</comment>
<dbReference type="GO" id="GO:0098621">
    <property type="term" value="F:O-phosphoseryl-tRNA(Sec) selenium transferase activity"/>
    <property type="evidence" value="ECO:0007669"/>
    <property type="project" value="UniProtKB-EC"/>
</dbReference>
<dbReference type="Proteomes" id="UP000035680">
    <property type="component" value="Unassembled WGS sequence"/>
</dbReference>
<dbReference type="InterPro" id="IPR019872">
    <property type="entry name" value="Sec-tRNA_Se_transferase"/>
</dbReference>
<evidence type="ECO:0000313" key="21">
    <source>
        <dbReference type="Proteomes" id="UP000035680"/>
    </source>
</evidence>
<evidence type="ECO:0000256" key="5">
    <source>
        <dbReference type="ARBA" id="ARBA00012464"/>
    </source>
</evidence>
<dbReference type="WBParaSite" id="SVE_1809500.1">
    <property type="protein sequence ID" value="SVE_1809500.1"/>
    <property type="gene ID" value="SVE_1809500"/>
</dbReference>
<dbReference type="AlphaFoldDB" id="A0A0K0G063"/>
<keyword evidence="11 18" id="KW-0648">Protein biosynthesis</keyword>
<dbReference type="PANTHER" id="PTHR12944">
    <property type="entry name" value="SOLUBLE LIVER ANTIGEN/LIVER PANCREAS ANTIGEN"/>
    <property type="match status" value="1"/>
</dbReference>
<evidence type="ECO:0000256" key="18">
    <source>
        <dbReference type="PIRNR" id="PIRNR017689"/>
    </source>
</evidence>
<feature type="binding site" evidence="19">
    <location>
        <position position="91"/>
    </location>
    <ligand>
        <name>substrate</name>
    </ligand>
</feature>
<evidence type="ECO:0000313" key="22">
    <source>
        <dbReference type="WBParaSite" id="SVE_1809500.1"/>
    </source>
</evidence>
<keyword evidence="7 18" id="KW-0820">tRNA-binding</keyword>
<name>A0A0K0G063_STRVS</name>
<evidence type="ECO:0000256" key="6">
    <source>
        <dbReference type="ARBA" id="ARBA00021963"/>
    </source>
</evidence>
<comment type="pathway">
    <text evidence="3 18">Aminoacyl-tRNA biosynthesis; selenocysteinyl-tRNA(Sec) biosynthesis; selenocysteinyl-tRNA(Sec) from L-seryl-tRNA(Sec) (archaeal/eukaryal route): step 2/2.</text>
</comment>
<evidence type="ECO:0000256" key="19">
    <source>
        <dbReference type="PIRSR" id="PIRSR017689-1"/>
    </source>
</evidence>
<dbReference type="InterPro" id="IPR015424">
    <property type="entry name" value="PyrdxlP-dep_Trfase"/>
</dbReference>
<comment type="function">
    <text evidence="2 18">Converts O-phosphoseryl-tRNA(Sec) to selenocysteinyl-tRNA(Sec) required for selenoprotein biosynthesis.</text>
</comment>
<dbReference type="GO" id="GO:0000049">
    <property type="term" value="F:tRNA binding"/>
    <property type="evidence" value="ECO:0007669"/>
    <property type="project" value="UniProtKB-UniRule"/>
</dbReference>
<accession>A0A0K0G063</accession>
<organism evidence="21 22">
    <name type="scientific">Strongyloides venezuelensis</name>
    <name type="common">Threadworm</name>
    <dbReference type="NCBI Taxonomy" id="75913"/>
    <lineage>
        <taxon>Eukaryota</taxon>
        <taxon>Metazoa</taxon>
        <taxon>Ecdysozoa</taxon>
        <taxon>Nematoda</taxon>
        <taxon>Chromadorea</taxon>
        <taxon>Rhabditida</taxon>
        <taxon>Tylenchina</taxon>
        <taxon>Panagrolaimomorpha</taxon>
        <taxon>Strongyloidoidea</taxon>
        <taxon>Strongyloididae</taxon>
        <taxon>Strongyloides</taxon>
    </lineage>
</organism>
<dbReference type="GO" id="GO:0001717">
    <property type="term" value="P:conversion of seryl-tRNAsec to selenocys-tRNAsec"/>
    <property type="evidence" value="ECO:0007669"/>
    <property type="project" value="UniProtKB-UniRule"/>
</dbReference>
<keyword evidence="8 18" id="KW-0808">Transferase</keyword>
<feature type="binding site" evidence="19">
    <location>
        <position position="92"/>
    </location>
    <ligand>
        <name>substrate</name>
    </ligand>
</feature>
<keyword evidence="10 18" id="KW-0663">Pyridoxal phosphate</keyword>
<evidence type="ECO:0000256" key="3">
    <source>
        <dbReference type="ARBA" id="ARBA00004822"/>
    </source>
</evidence>
<evidence type="ECO:0000256" key="8">
    <source>
        <dbReference type="ARBA" id="ARBA00022679"/>
    </source>
</evidence>
<evidence type="ECO:0000256" key="15">
    <source>
        <dbReference type="ARBA" id="ARBA00032048"/>
    </source>
</evidence>
<dbReference type="PIRSF" id="PIRSF017689">
    <property type="entry name" value="SepSecS"/>
    <property type="match status" value="1"/>
</dbReference>
<evidence type="ECO:0000256" key="7">
    <source>
        <dbReference type="ARBA" id="ARBA00022555"/>
    </source>
</evidence>
<evidence type="ECO:0000256" key="13">
    <source>
        <dbReference type="ARBA" id="ARBA00026053"/>
    </source>
</evidence>
<proteinExistence type="inferred from homology"/>
<dbReference type="Gene3D" id="3.40.640.10">
    <property type="entry name" value="Type I PLP-dependent aspartate aminotransferase-like (Major domain)"/>
    <property type="match status" value="1"/>
</dbReference>
<keyword evidence="12 18" id="KW-0711">Selenium</keyword>
<keyword evidence="18" id="KW-0963">Cytoplasm</keyword>
<evidence type="ECO:0000256" key="16">
    <source>
        <dbReference type="ARBA" id="ARBA00032693"/>
    </source>
</evidence>
<keyword evidence="9 18" id="KW-0694">RNA-binding</keyword>
<sequence length="486" mass="54347">MDFKFGKDQQHYAELAERHLLNKFTDLLTKKKIPDDGWEEDLLVEFLNWLSRQDSNNQKRYQCIGAGEREGRVICPLVRRLHFGMTHGIGRSGNILDSQPKAQGSTIINMLANAFALEALHIYGMKAAKGVLVVPLCTGASISLSLSGLRNDFKEKYSNKDVPKYVVWMRSDQMSAPKAIINAGFDVIVIEGVPENEDELSYINSNIEELRNVLSKYSGDVFCIVSCTQCFAPREPDDIVEISRIAKENNIYHIVNNAYGVSVGSINEMFNKVSESNDCRIDSIVQSLDKNFQTPVGGSIIATLKQSSIIKFAKSYPGRASAVPSRDFVITILHQGAINLMNTTSQREKLYALLKDLLINRIASKYNEKVLTSNMLSEKGNGISMCMTLSSIKPENQTLLGSMLFHRGVTGSRVVPTTSISKVKSLPNYELKNYFSHSKYANHCGYINFAVSVGMKESEVYRLIDILDSVMNQLILKQVKVKLEIN</sequence>
<evidence type="ECO:0000256" key="14">
    <source>
        <dbReference type="ARBA" id="ARBA00030669"/>
    </source>
</evidence>
<dbReference type="EC" id="2.9.1.2" evidence="5 18"/>
<evidence type="ECO:0000256" key="1">
    <source>
        <dbReference type="ARBA" id="ARBA00001933"/>
    </source>
</evidence>
<comment type="cofactor">
    <cofactor evidence="1 18 20">
        <name>pyridoxal 5'-phosphate</name>
        <dbReference type="ChEBI" id="CHEBI:597326"/>
    </cofactor>
</comment>
<protein>
    <recommendedName>
        <fullName evidence="6 18">O-phosphoseryl-tRNA(Sec) selenium transferase</fullName>
        <ecNumber evidence="5 18">2.9.1.2</ecNumber>
    </recommendedName>
    <alternativeName>
        <fullName evidence="14 18">Selenocysteine synthase</fullName>
    </alternativeName>
    <alternativeName>
        <fullName evidence="15 18">Selenocysteinyl-tRNA(Sec) synthase</fullName>
    </alternativeName>
    <alternativeName>
        <fullName evidence="16 18">Sep-tRNA:Sec-tRNA synthase</fullName>
    </alternativeName>
</protein>
<dbReference type="UniPathway" id="UPA00906">
    <property type="reaction ID" value="UER00898"/>
</dbReference>
<dbReference type="Pfam" id="PF05889">
    <property type="entry name" value="SepSecS"/>
    <property type="match status" value="1"/>
</dbReference>
<evidence type="ECO:0000256" key="10">
    <source>
        <dbReference type="ARBA" id="ARBA00022898"/>
    </source>
</evidence>
<comment type="similarity">
    <text evidence="4 18">Belongs to the SepSecS family.</text>
</comment>
<dbReference type="GO" id="GO:0005737">
    <property type="term" value="C:cytoplasm"/>
    <property type="evidence" value="ECO:0007669"/>
    <property type="project" value="UniProtKB-SubCell"/>
</dbReference>
<dbReference type="InterPro" id="IPR015421">
    <property type="entry name" value="PyrdxlP-dep_Trfase_major"/>
</dbReference>
<feature type="binding site" evidence="19">
    <location>
        <position position="69"/>
    </location>
    <ligand>
        <name>pyridoxal 5'-phosphate</name>
        <dbReference type="ChEBI" id="CHEBI:597326"/>
    </ligand>
</feature>
<evidence type="ECO:0000256" key="17">
    <source>
        <dbReference type="ARBA" id="ARBA00048808"/>
    </source>
</evidence>
<feature type="binding site" evidence="19">
    <location>
        <position position="319"/>
    </location>
    <ligand>
        <name>substrate</name>
    </ligand>
</feature>